<dbReference type="Proteomes" id="UP000177629">
    <property type="component" value="Unassembled WGS sequence"/>
</dbReference>
<gene>
    <name evidence="1" type="ORF">A2806_02070</name>
</gene>
<reference evidence="1 2" key="1">
    <citation type="journal article" date="2016" name="Nat. Commun.">
        <title>Thousands of microbial genomes shed light on interconnected biogeochemical processes in an aquifer system.</title>
        <authorList>
            <person name="Anantharaman K."/>
            <person name="Brown C.T."/>
            <person name="Hug L.A."/>
            <person name="Sharon I."/>
            <person name="Castelle C.J."/>
            <person name="Probst A.J."/>
            <person name="Thomas B.C."/>
            <person name="Singh A."/>
            <person name="Wilkins M.J."/>
            <person name="Karaoz U."/>
            <person name="Brodie E.L."/>
            <person name="Williams K.H."/>
            <person name="Hubbard S.S."/>
            <person name="Banfield J.F."/>
        </authorList>
    </citation>
    <scope>NUCLEOTIDE SEQUENCE [LARGE SCALE GENOMIC DNA]</scope>
</reference>
<sequence>MPKRPKGVEAIPAAQWGQIASKLQAEGVGGPDVTEAIDKGDGVKALARWTRRRLKLLRNGSKSKREKPLIPRRLRQEAHEGLIVRNEEELELELEALKIALAANRAFQDPLYYEREAKENLASCVIIGDGNGNITLSQWRTLSDTQQLQIAALSAADHWCHRPSQGQHAITWAQNLLRHRNGKLWWRHVEYSPFVFVEAIREFDEWPHNDKKGLGAYLGQLAERLTEYGQDYNDPLQNHILNPIAQMFLEATTFGPRPYEVKDFALGLTSKIRMLQRQLEGYVREQLVNGKKRAEELLTSLPNPATMPHDDAIELVMHMMNDLAIRMPNTALEASAEDHVTSCSSSWCAPLHQLLTDDCILIQRKVTLIHQAHANLQELRNTK</sequence>
<name>A0A1G2PHK8_9BACT</name>
<evidence type="ECO:0000313" key="2">
    <source>
        <dbReference type="Proteomes" id="UP000177629"/>
    </source>
</evidence>
<proteinExistence type="predicted"/>
<dbReference type="EMBL" id="MHSS01000013">
    <property type="protein sequence ID" value="OHA47814.1"/>
    <property type="molecule type" value="Genomic_DNA"/>
</dbReference>
<dbReference type="STRING" id="1802362.A2806_02070"/>
<protein>
    <submittedName>
        <fullName evidence="1">Uncharacterized protein</fullName>
    </submittedName>
</protein>
<dbReference type="AlphaFoldDB" id="A0A1G2PHK8"/>
<accession>A0A1G2PHK8</accession>
<comment type="caution">
    <text evidence="1">The sequence shown here is derived from an EMBL/GenBank/DDBJ whole genome shotgun (WGS) entry which is preliminary data.</text>
</comment>
<evidence type="ECO:0000313" key="1">
    <source>
        <dbReference type="EMBL" id="OHA47814.1"/>
    </source>
</evidence>
<organism evidence="1 2">
    <name type="scientific">Candidatus Terrybacteria bacterium RIFCSPHIGHO2_01_FULL_48_17</name>
    <dbReference type="NCBI Taxonomy" id="1802362"/>
    <lineage>
        <taxon>Bacteria</taxon>
        <taxon>Candidatus Terryibacteriota</taxon>
    </lineage>
</organism>